<evidence type="ECO:0000313" key="7">
    <source>
        <dbReference type="EMBL" id="MEA5138492.1"/>
    </source>
</evidence>
<keyword evidence="6" id="KW-0732">Signal</keyword>
<name>A0ABU5Q7D9_9BACT</name>
<evidence type="ECO:0000313" key="8">
    <source>
        <dbReference type="Proteomes" id="UP001302949"/>
    </source>
</evidence>
<evidence type="ECO:0000256" key="1">
    <source>
        <dbReference type="ARBA" id="ARBA00004442"/>
    </source>
</evidence>
<evidence type="ECO:0000256" key="5">
    <source>
        <dbReference type="ARBA" id="ARBA00023237"/>
    </source>
</evidence>
<gene>
    <name evidence="7" type="ORF">VB248_05095</name>
</gene>
<dbReference type="PANTHER" id="PTHR30026">
    <property type="entry name" value="OUTER MEMBRANE PROTEIN TOLC"/>
    <property type="match status" value="1"/>
</dbReference>
<protein>
    <submittedName>
        <fullName evidence="7">TolC family protein</fullName>
    </submittedName>
</protein>
<dbReference type="EMBL" id="JAYFUM010000006">
    <property type="protein sequence ID" value="MEA5138492.1"/>
    <property type="molecule type" value="Genomic_DNA"/>
</dbReference>
<proteinExistence type="predicted"/>
<evidence type="ECO:0000256" key="6">
    <source>
        <dbReference type="SAM" id="SignalP"/>
    </source>
</evidence>
<keyword evidence="4" id="KW-0472">Membrane</keyword>
<keyword evidence="8" id="KW-1185">Reference proteome</keyword>
<dbReference type="PANTHER" id="PTHR30026:SF20">
    <property type="entry name" value="OUTER MEMBRANE PROTEIN TOLC"/>
    <property type="match status" value="1"/>
</dbReference>
<keyword evidence="2" id="KW-1134">Transmembrane beta strand</keyword>
<dbReference type="SUPFAM" id="SSF56954">
    <property type="entry name" value="Outer membrane efflux proteins (OEP)"/>
    <property type="match status" value="1"/>
</dbReference>
<reference evidence="7 8" key="1">
    <citation type="submission" date="2023-12" db="EMBL/GenBank/DDBJ databases">
        <title>Novel species of the genus Arcicella isolated from rivers.</title>
        <authorList>
            <person name="Lu H."/>
        </authorList>
    </citation>
    <scope>NUCLEOTIDE SEQUENCE [LARGE SCALE GENOMIC DNA]</scope>
    <source>
        <strain evidence="7 8">KCTC 23307</strain>
    </source>
</reference>
<dbReference type="RefSeq" id="WP_323295661.1">
    <property type="nucleotide sequence ID" value="NZ_JAYFUM010000006.1"/>
</dbReference>
<sequence length="432" mass="49036">MKQILTLILLSFFSAKAQQNLQFTNPDALLNFAWQNSIALKTGNVQVALAKYQTYYANINRFNPRANVAYAATDNFQLPVNFIPTEIFGGPTGSFKEVKFGQQYIQNISITPQIDLINPAAWAKLKSVKTSEQLSTLNVKLTQKTIAESVVAVYFNVVSLQEQVKILTKTLQNADSVLAIVQQKYSQGIIRSQDVNTATVNQLLLQDRIQQAQNGIEQQYVLLKSLCDIPISSIVTIEHQVKNSENIAIENNTLKVQQADLQVQYAQNELKANQKSYYPTLSLIGNWAIQENSNQHFFDNNARWFPNSYLGLRLNFVIPDANKLAQSSTVKSNVELANLNLKKQQFLQDTEQEQLRLEYQKARESEAISKKIEYLKNDTYLKNLNLFQQDIYPTENLMNSFTDALNARLNHQVSSILVAFQQAKININNTIK</sequence>
<keyword evidence="3" id="KW-0812">Transmembrane</keyword>
<comment type="subcellular location">
    <subcellularLocation>
        <location evidence="1">Cell outer membrane</location>
    </subcellularLocation>
</comment>
<feature type="chain" id="PRO_5046472668" evidence="6">
    <location>
        <begin position="18"/>
        <end position="432"/>
    </location>
</feature>
<organism evidence="7 8">
    <name type="scientific">Arcicella rigui</name>
    <dbReference type="NCBI Taxonomy" id="797020"/>
    <lineage>
        <taxon>Bacteria</taxon>
        <taxon>Pseudomonadati</taxon>
        <taxon>Bacteroidota</taxon>
        <taxon>Cytophagia</taxon>
        <taxon>Cytophagales</taxon>
        <taxon>Flectobacillaceae</taxon>
        <taxon>Arcicella</taxon>
    </lineage>
</organism>
<accession>A0ABU5Q7D9</accession>
<comment type="caution">
    <text evidence="7">The sequence shown here is derived from an EMBL/GenBank/DDBJ whole genome shotgun (WGS) entry which is preliminary data.</text>
</comment>
<evidence type="ECO:0000256" key="2">
    <source>
        <dbReference type="ARBA" id="ARBA00022452"/>
    </source>
</evidence>
<feature type="signal peptide" evidence="6">
    <location>
        <begin position="1"/>
        <end position="17"/>
    </location>
</feature>
<evidence type="ECO:0000256" key="4">
    <source>
        <dbReference type="ARBA" id="ARBA00023136"/>
    </source>
</evidence>
<dbReference type="InterPro" id="IPR051906">
    <property type="entry name" value="TolC-like"/>
</dbReference>
<evidence type="ECO:0000256" key="3">
    <source>
        <dbReference type="ARBA" id="ARBA00022692"/>
    </source>
</evidence>
<dbReference type="Proteomes" id="UP001302949">
    <property type="component" value="Unassembled WGS sequence"/>
</dbReference>
<dbReference type="Gene3D" id="1.20.1600.10">
    <property type="entry name" value="Outer membrane efflux proteins (OEP)"/>
    <property type="match status" value="1"/>
</dbReference>
<keyword evidence="5" id="KW-0998">Cell outer membrane</keyword>